<organism evidence="1 2">
    <name type="scientific">Parasphingorhabdus litoris</name>
    <dbReference type="NCBI Taxonomy" id="394733"/>
    <lineage>
        <taxon>Bacteria</taxon>
        <taxon>Pseudomonadati</taxon>
        <taxon>Pseudomonadota</taxon>
        <taxon>Alphaproteobacteria</taxon>
        <taxon>Sphingomonadales</taxon>
        <taxon>Sphingomonadaceae</taxon>
        <taxon>Parasphingorhabdus</taxon>
    </lineage>
</organism>
<dbReference type="Pfam" id="PF05787">
    <property type="entry name" value="PhoX"/>
    <property type="match status" value="1"/>
</dbReference>
<name>A0ABN1AF68_9SPHN</name>
<keyword evidence="2" id="KW-1185">Reference proteome</keyword>
<dbReference type="EMBL" id="BAAAEM010000002">
    <property type="protein sequence ID" value="GAA0475009.1"/>
    <property type="molecule type" value="Genomic_DNA"/>
</dbReference>
<protein>
    <submittedName>
        <fullName evidence="1">PhoX family phosphatase</fullName>
    </submittedName>
</protein>
<sequence length="444" mass="48563">MLGAAFVGLATRAYANLPFTGKNEVAGYGDLLSDPGRLLDLPEGFSYKVISRMGNLMDDGMVVPNAADGMGCIDLGEGKLALIRNHELDHRQLREGPFRSKVGADFKAYDRLSDKSKMPIPGGTTTLVYDMNEGKVIEEYLSLVGTVRNCSGGVTPWGSWLSCEESAHEIGDGVDKNHGYIFEVPANHKGLVDPVPLKAMGCFVHEAVCIDPRTGIAYMTEDRGDSLFYRFIPKVKGKLAEGGTLQALALGDISDTRNWDSQQIDRGTAHRAKWITLDNPERSAGELRERGAKLGATLFARGEGIFWDEKEQQLFFTATSGGAKKFGQIFRYKPSRKEGGKGKQGKLELFLESQDPAIYNLGDNICVMPNGHLMVSEDQYTDITNNHLRGVTPDGKTYIFGRTRIQTEFAGACFSPDGSTMFVNLYSPSTTFAITGPWDKVVGV</sequence>
<accession>A0ABN1AF68</accession>
<dbReference type="Proteomes" id="UP001500713">
    <property type="component" value="Unassembled WGS sequence"/>
</dbReference>
<dbReference type="PANTHER" id="PTHR35399:SF4">
    <property type="entry name" value="MEMBRANE PROTEIN"/>
    <property type="match status" value="1"/>
</dbReference>
<evidence type="ECO:0000313" key="1">
    <source>
        <dbReference type="EMBL" id="GAA0475009.1"/>
    </source>
</evidence>
<dbReference type="InterPro" id="IPR008557">
    <property type="entry name" value="PhoX"/>
</dbReference>
<dbReference type="PANTHER" id="PTHR35399">
    <property type="entry name" value="SLR8030 PROTEIN"/>
    <property type="match status" value="1"/>
</dbReference>
<comment type="caution">
    <text evidence="1">The sequence shown here is derived from an EMBL/GenBank/DDBJ whole genome shotgun (WGS) entry which is preliminary data.</text>
</comment>
<dbReference type="SUPFAM" id="SSF63829">
    <property type="entry name" value="Calcium-dependent phosphotriesterase"/>
    <property type="match status" value="1"/>
</dbReference>
<proteinExistence type="predicted"/>
<evidence type="ECO:0000313" key="2">
    <source>
        <dbReference type="Proteomes" id="UP001500713"/>
    </source>
</evidence>
<reference evidence="1 2" key="1">
    <citation type="journal article" date="2019" name="Int. J. Syst. Evol. Microbiol.">
        <title>The Global Catalogue of Microorganisms (GCM) 10K type strain sequencing project: providing services to taxonomists for standard genome sequencing and annotation.</title>
        <authorList>
            <consortium name="The Broad Institute Genomics Platform"/>
            <consortium name="The Broad Institute Genome Sequencing Center for Infectious Disease"/>
            <person name="Wu L."/>
            <person name="Ma J."/>
        </authorList>
    </citation>
    <scope>NUCLEOTIDE SEQUENCE [LARGE SCALE GENOMIC DNA]</scope>
    <source>
        <strain evidence="1 2">JCM 14162</strain>
    </source>
</reference>
<gene>
    <name evidence="1" type="ORF">GCM10009096_15770</name>
</gene>